<evidence type="ECO:0000256" key="2">
    <source>
        <dbReference type="ARBA" id="ARBA00005318"/>
    </source>
</evidence>
<comment type="subcellular location">
    <subcellularLocation>
        <location evidence="1">Cell inner membrane</location>
        <topology evidence="1">Single-pass membrane protein</topology>
    </subcellularLocation>
</comment>
<keyword evidence="3 10" id="KW-0813">Transport</keyword>
<comment type="function">
    <text evidence="10">Inner membrane component of the type II secretion system required for the energy-dependent secretion of extracellular factors such as proteases and toxins from the periplasm.</text>
</comment>
<evidence type="ECO:0000259" key="13">
    <source>
        <dbReference type="Pfam" id="PF12693"/>
    </source>
</evidence>
<evidence type="ECO:0000259" key="12">
    <source>
        <dbReference type="Pfam" id="PF05134"/>
    </source>
</evidence>
<dbReference type="NCBIfam" id="TIGR01709">
    <property type="entry name" value="typeII_sec_gspL"/>
    <property type="match status" value="1"/>
</dbReference>
<evidence type="ECO:0000313" key="15">
    <source>
        <dbReference type="Proteomes" id="UP001500359"/>
    </source>
</evidence>
<evidence type="ECO:0000256" key="9">
    <source>
        <dbReference type="ARBA" id="ARBA00023136"/>
    </source>
</evidence>
<keyword evidence="5" id="KW-0997">Cell inner membrane</keyword>
<evidence type="ECO:0000313" key="14">
    <source>
        <dbReference type="EMBL" id="GAA0854928.1"/>
    </source>
</evidence>
<comment type="similarity">
    <text evidence="2 10">Belongs to the GSP L family.</text>
</comment>
<dbReference type="InterPro" id="IPR043129">
    <property type="entry name" value="ATPase_NBD"/>
</dbReference>
<dbReference type="EMBL" id="BAAAFD010000002">
    <property type="protein sequence ID" value="GAA0854928.1"/>
    <property type="molecule type" value="Genomic_DNA"/>
</dbReference>
<name>A0ABN1LEZ6_9ALTE</name>
<dbReference type="PIRSF" id="PIRSF015761">
    <property type="entry name" value="Protein_L"/>
    <property type="match status" value="1"/>
</dbReference>
<feature type="domain" description="GspL cytoplasmic actin-ATPase-like" evidence="12">
    <location>
        <begin position="4"/>
        <end position="237"/>
    </location>
</feature>
<protein>
    <recommendedName>
        <fullName evidence="10">Type II secretion system protein L</fullName>
        <shortName evidence="10">T2SS protein L</shortName>
    </recommendedName>
</protein>
<evidence type="ECO:0000256" key="8">
    <source>
        <dbReference type="ARBA" id="ARBA00022989"/>
    </source>
</evidence>
<dbReference type="Gene3D" id="3.30.420.370">
    <property type="match status" value="1"/>
</dbReference>
<dbReference type="InterPro" id="IPR024230">
    <property type="entry name" value="GspL_cyto_dom"/>
</dbReference>
<dbReference type="SUPFAM" id="SSF53067">
    <property type="entry name" value="Actin-like ATPase domain"/>
    <property type="match status" value="2"/>
</dbReference>
<comment type="caution">
    <text evidence="14">The sequence shown here is derived from an EMBL/GenBank/DDBJ whole genome shotgun (WGS) entry which is preliminary data.</text>
</comment>
<dbReference type="RefSeq" id="WP_343857662.1">
    <property type="nucleotide sequence ID" value="NZ_BAAAFD010000002.1"/>
</dbReference>
<keyword evidence="4" id="KW-1003">Cell membrane</keyword>
<evidence type="ECO:0000256" key="6">
    <source>
        <dbReference type="ARBA" id="ARBA00022692"/>
    </source>
</evidence>
<evidence type="ECO:0000256" key="4">
    <source>
        <dbReference type="ARBA" id="ARBA00022475"/>
    </source>
</evidence>
<feature type="coiled-coil region" evidence="11">
    <location>
        <begin position="263"/>
        <end position="290"/>
    </location>
</feature>
<dbReference type="Pfam" id="PF05134">
    <property type="entry name" value="T2SSL"/>
    <property type="match status" value="1"/>
</dbReference>
<dbReference type="Gene3D" id="3.30.1360.100">
    <property type="entry name" value="General secretion pathway protein M, EpsM"/>
    <property type="match status" value="1"/>
</dbReference>
<evidence type="ECO:0000256" key="1">
    <source>
        <dbReference type="ARBA" id="ARBA00004377"/>
    </source>
</evidence>
<dbReference type="InterPro" id="IPR007812">
    <property type="entry name" value="T2SS_protein-GspL"/>
</dbReference>
<keyword evidence="6" id="KW-0812">Transmembrane</keyword>
<dbReference type="Proteomes" id="UP001500359">
    <property type="component" value="Unassembled WGS sequence"/>
</dbReference>
<gene>
    <name evidence="14" type="primary">gspL</name>
    <name evidence="14" type="ORF">GCM10009114_12460</name>
</gene>
<reference evidence="14 15" key="1">
    <citation type="journal article" date="2019" name="Int. J. Syst. Evol. Microbiol.">
        <title>The Global Catalogue of Microorganisms (GCM) 10K type strain sequencing project: providing services to taxonomists for standard genome sequencing and annotation.</title>
        <authorList>
            <consortium name="The Broad Institute Genomics Platform"/>
            <consortium name="The Broad Institute Genome Sequencing Center for Infectious Disease"/>
            <person name="Wu L."/>
            <person name="Ma J."/>
        </authorList>
    </citation>
    <scope>NUCLEOTIDE SEQUENCE [LARGE SCALE GENOMIC DNA]</scope>
    <source>
        <strain evidence="14 15">JCM 15896</strain>
    </source>
</reference>
<organism evidence="14 15">
    <name type="scientific">Aliiglaciecola litoralis</name>
    <dbReference type="NCBI Taxonomy" id="582857"/>
    <lineage>
        <taxon>Bacteria</taxon>
        <taxon>Pseudomonadati</taxon>
        <taxon>Pseudomonadota</taxon>
        <taxon>Gammaproteobacteria</taxon>
        <taxon>Alteromonadales</taxon>
        <taxon>Alteromonadaceae</taxon>
        <taxon>Aliiglaciecola</taxon>
    </lineage>
</organism>
<evidence type="ECO:0000256" key="7">
    <source>
        <dbReference type="ARBA" id="ARBA00022927"/>
    </source>
</evidence>
<dbReference type="CDD" id="cd24017">
    <property type="entry name" value="ASKHA_T2SSL_N"/>
    <property type="match status" value="1"/>
</dbReference>
<keyword evidence="8" id="KW-1133">Transmembrane helix</keyword>
<keyword evidence="11" id="KW-0175">Coiled coil</keyword>
<dbReference type="InterPro" id="IPR025691">
    <property type="entry name" value="GspL_pp_dom"/>
</dbReference>
<dbReference type="Gene3D" id="3.30.420.380">
    <property type="match status" value="1"/>
</dbReference>
<dbReference type="Pfam" id="PF12693">
    <property type="entry name" value="GspL_C"/>
    <property type="match status" value="1"/>
</dbReference>
<keyword evidence="15" id="KW-1185">Reference proteome</keyword>
<sequence length="397" mass="44223">MENLVIRLGSTTNDPVHWLVWSGHEQEIIASGVLENAEQLSSLSQRAGQRPITALVPGCDFLLKWVTLPAKASRKVLSAIPFMLEEDLSSDIGDHFFALGDRQAEQQAVAVVNHNKMQDWLSAIQAANLYCDKMLPDILALPYQEDTWSLVTLGQQAIVRQDQWQGLQGDMSWVLPAIEHFAKQQTVPLKIANYSGENIAALANVTAEDQPLDMPMQLLATGALKSQFNLLQGVYKPNTRSTGKWRQWRVAAVLAVVALLVTLVDKNIELNRLEQQSDELTAQMHAEFKRAFPDLRRPINIRRVMETNMAKLENGGGSVSMLAVMSQLADAFASSDVKPQTIRFDSTRSELRMQAVASKFEQLELFKRLAEEKGFEVQQGAINSKDDQVIGSLSIRS</sequence>
<proteinExistence type="inferred from homology"/>
<evidence type="ECO:0000256" key="11">
    <source>
        <dbReference type="SAM" id="Coils"/>
    </source>
</evidence>
<feature type="domain" description="GspL periplasmic" evidence="13">
    <location>
        <begin position="244"/>
        <end position="397"/>
    </location>
</feature>
<evidence type="ECO:0000256" key="5">
    <source>
        <dbReference type="ARBA" id="ARBA00022519"/>
    </source>
</evidence>
<accession>A0ABN1LEZ6</accession>
<keyword evidence="9" id="KW-0472">Membrane</keyword>
<evidence type="ECO:0000256" key="3">
    <source>
        <dbReference type="ARBA" id="ARBA00022448"/>
    </source>
</evidence>
<keyword evidence="7 10" id="KW-0653">Protein transport</keyword>
<evidence type="ECO:0000256" key="10">
    <source>
        <dbReference type="PIRNR" id="PIRNR015761"/>
    </source>
</evidence>